<accession>A0A1Y2LG85</accession>
<dbReference type="OrthoDB" id="9909794at2"/>
<evidence type="ECO:0000313" key="2">
    <source>
        <dbReference type="Proteomes" id="UP000193396"/>
    </source>
</evidence>
<evidence type="ECO:0000313" key="1">
    <source>
        <dbReference type="EMBL" id="OSQ49945.1"/>
    </source>
</evidence>
<gene>
    <name evidence="1" type="ORF">TALK_00010</name>
</gene>
<dbReference type="RefSeq" id="WP_085614614.1">
    <property type="nucleotide sequence ID" value="NZ_JBLXCG010000017.1"/>
</dbReference>
<organism evidence="1 2">
    <name type="scientific">Thalassospira alkalitolerans</name>
    <dbReference type="NCBI Taxonomy" id="1293890"/>
    <lineage>
        <taxon>Bacteria</taxon>
        <taxon>Pseudomonadati</taxon>
        <taxon>Pseudomonadota</taxon>
        <taxon>Alphaproteobacteria</taxon>
        <taxon>Rhodospirillales</taxon>
        <taxon>Thalassospiraceae</taxon>
        <taxon>Thalassospira</taxon>
    </lineage>
</organism>
<sequence length="75" mass="8626">MSDTRITMPHRHTVRYEKGNSIIDFEVELLQGGIVFYRRGAKIISGQNQNLESATNAVEDWIKLKFGHVEVDYSD</sequence>
<protein>
    <submittedName>
        <fullName evidence="1">Uncharacterized protein</fullName>
    </submittedName>
</protein>
<keyword evidence="2" id="KW-1185">Reference proteome</keyword>
<comment type="caution">
    <text evidence="1">The sequence shown here is derived from an EMBL/GenBank/DDBJ whole genome shotgun (WGS) entry which is preliminary data.</text>
</comment>
<reference evidence="1 2" key="1">
    <citation type="submission" date="2014-03" db="EMBL/GenBank/DDBJ databases">
        <title>The draft genome sequence of Thalassospira alkalitolerans JCM 18968.</title>
        <authorList>
            <person name="Lai Q."/>
            <person name="Shao Z."/>
        </authorList>
    </citation>
    <scope>NUCLEOTIDE SEQUENCE [LARGE SCALE GENOMIC DNA]</scope>
    <source>
        <strain evidence="1 2">JCM 18968</strain>
    </source>
</reference>
<dbReference type="EMBL" id="JFKB01000001">
    <property type="protein sequence ID" value="OSQ49945.1"/>
    <property type="molecule type" value="Genomic_DNA"/>
</dbReference>
<proteinExistence type="predicted"/>
<dbReference type="Proteomes" id="UP000193396">
    <property type="component" value="Unassembled WGS sequence"/>
</dbReference>
<dbReference type="AlphaFoldDB" id="A0A1Y2LG85"/>
<name>A0A1Y2LG85_9PROT</name>